<protein>
    <submittedName>
        <fullName evidence="1">Sulfotransferase</fullName>
    </submittedName>
</protein>
<name>C8WZF3_DESRD</name>
<dbReference type="PANTHER" id="PTHR10704:SF44">
    <property type="entry name" value="LD35051P-RELATED"/>
    <property type="match status" value="1"/>
</dbReference>
<dbReference type="RefSeq" id="WP_015750587.1">
    <property type="nucleotide sequence ID" value="NC_013223.1"/>
</dbReference>
<dbReference type="EMBL" id="CP001734">
    <property type="protein sequence ID" value="ACV67428.1"/>
    <property type="molecule type" value="Genomic_DNA"/>
</dbReference>
<proteinExistence type="predicted"/>
<reference evidence="1 2" key="2">
    <citation type="journal article" date="2010" name="Stand. Genomic Sci.">
        <title>Complete genome sequence of Desulfohalobium retbaense type strain (HR(100)).</title>
        <authorList>
            <person name="Spring S."/>
            <person name="Nolan M."/>
            <person name="Lapidus A."/>
            <person name="Glavina Del Rio T."/>
            <person name="Copeland A."/>
            <person name="Tice H."/>
            <person name="Cheng J.F."/>
            <person name="Lucas S."/>
            <person name="Land M."/>
            <person name="Chen F."/>
            <person name="Bruce D."/>
            <person name="Goodwin L."/>
            <person name="Pitluck S."/>
            <person name="Ivanova N."/>
            <person name="Mavromatis K."/>
            <person name="Mikhailova N."/>
            <person name="Pati A."/>
            <person name="Chen A."/>
            <person name="Palaniappan K."/>
            <person name="Hauser L."/>
            <person name="Chang Y.J."/>
            <person name="Jeffries C.D."/>
            <person name="Munk C."/>
            <person name="Kiss H."/>
            <person name="Chain P."/>
            <person name="Han C."/>
            <person name="Brettin T."/>
            <person name="Detter J.C."/>
            <person name="Schuler E."/>
            <person name="Goker M."/>
            <person name="Rohde M."/>
            <person name="Bristow J."/>
            <person name="Eisen J.A."/>
            <person name="Markowitz V."/>
            <person name="Hugenholtz P."/>
            <person name="Kyrpides N.C."/>
            <person name="Klenk H.P."/>
        </authorList>
    </citation>
    <scope>NUCLEOTIDE SEQUENCE [LARGE SCALE GENOMIC DNA]</scope>
    <source>
        <strain evidence="1 2">DSM 5692</strain>
    </source>
</reference>
<keyword evidence="2" id="KW-1185">Reference proteome</keyword>
<reference evidence="2" key="1">
    <citation type="submission" date="2009-09" db="EMBL/GenBank/DDBJ databases">
        <title>The complete chromosome of Desulfohalobium retbaense DSM 5692.</title>
        <authorList>
            <consortium name="US DOE Joint Genome Institute (JGI-PGF)"/>
            <person name="Lucas S."/>
            <person name="Copeland A."/>
            <person name="Lapidus A."/>
            <person name="Glavina del Rio T."/>
            <person name="Dalin E."/>
            <person name="Tice H."/>
            <person name="Bruce D."/>
            <person name="Goodwin L."/>
            <person name="Pitluck S."/>
            <person name="Kyrpides N."/>
            <person name="Mavromatis K."/>
            <person name="Ivanova N."/>
            <person name="Mikhailova N."/>
            <person name="Munk A.C."/>
            <person name="Brettin T."/>
            <person name="Detter J.C."/>
            <person name="Han C."/>
            <person name="Tapia R."/>
            <person name="Larimer F."/>
            <person name="Land M."/>
            <person name="Hauser L."/>
            <person name="Markowitz V."/>
            <person name="Cheng J.-F."/>
            <person name="Hugenholtz P."/>
            <person name="Woyke T."/>
            <person name="Wu D."/>
            <person name="Spring S."/>
            <person name="Klenk H.-P."/>
            <person name="Eisen J.A."/>
        </authorList>
    </citation>
    <scope>NUCLEOTIDE SEQUENCE [LARGE SCALE GENOMIC DNA]</scope>
    <source>
        <strain evidence="2">DSM 5692</strain>
    </source>
</reference>
<sequence length="218" mass="25542">MRILIGYSMRSGSTLLQHMLGQHSAVRSTSDLSSWLMLSRLLTGLGPKQGAVCVKPMDILFLEQWRLMSRFFDRFIWLVRDPRDAYLSSIESGYAYLLWPRGRRMSGVDLGLVDRWQRIQRQYLKAPEKWHLVRYEDLVTRPEATMNSILEYLELPYERLDRFERFRLLNGGDYKICQSSGVRSSSVGRYRTKMPGPQRAVFQRLIGPEMDFFGYPSV</sequence>
<dbReference type="KEGG" id="drt:Dret_0126"/>
<dbReference type="SUPFAM" id="SSF52540">
    <property type="entry name" value="P-loop containing nucleoside triphosphate hydrolases"/>
    <property type="match status" value="1"/>
</dbReference>
<gene>
    <name evidence="1" type="ordered locus">Dret_0126</name>
</gene>
<organism evidence="1 2">
    <name type="scientific">Desulfohalobium retbaense (strain ATCC 49708 / DSM 5692 / JCM 16813 / HR100)</name>
    <dbReference type="NCBI Taxonomy" id="485915"/>
    <lineage>
        <taxon>Bacteria</taxon>
        <taxon>Pseudomonadati</taxon>
        <taxon>Thermodesulfobacteriota</taxon>
        <taxon>Desulfovibrionia</taxon>
        <taxon>Desulfovibrionales</taxon>
        <taxon>Desulfohalobiaceae</taxon>
        <taxon>Desulfohalobium</taxon>
    </lineage>
</organism>
<dbReference type="GO" id="GO:0006790">
    <property type="term" value="P:sulfur compound metabolic process"/>
    <property type="evidence" value="ECO:0007669"/>
    <property type="project" value="TreeGrafter"/>
</dbReference>
<dbReference type="InterPro" id="IPR051135">
    <property type="entry name" value="Gal/GlcNAc/GalNAc_ST"/>
</dbReference>
<dbReference type="HOGENOM" id="CLU_1265258_0_0_7"/>
<dbReference type="Proteomes" id="UP000001052">
    <property type="component" value="Chromosome"/>
</dbReference>
<evidence type="ECO:0000313" key="1">
    <source>
        <dbReference type="EMBL" id="ACV67428.1"/>
    </source>
</evidence>
<accession>C8WZF3</accession>
<dbReference type="Gene3D" id="3.40.50.300">
    <property type="entry name" value="P-loop containing nucleotide triphosphate hydrolases"/>
    <property type="match status" value="1"/>
</dbReference>
<dbReference type="AlphaFoldDB" id="C8WZF3"/>
<dbReference type="Pfam" id="PF13469">
    <property type="entry name" value="Sulfotransfer_3"/>
    <property type="match status" value="1"/>
</dbReference>
<evidence type="ECO:0000313" key="2">
    <source>
        <dbReference type="Proteomes" id="UP000001052"/>
    </source>
</evidence>
<dbReference type="PANTHER" id="PTHR10704">
    <property type="entry name" value="CARBOHYDRATE SULFOTRANSFERASE"/>
    <property type="match status" value="1"/>
</dbReference>
<dbReference type="GO" id="GO:0001517">
    <property type="term" value="F:N-acetylglucosamine 6-O-sulfotransferase activity"/>
    <property type="evidence" value="ECO:0007669"/>
    <property type="project" value="TreeGrafter"/>
</dbReference>
<dbReference type="InterPro" id="IPR027417">
    <property type="entry name" value="P-loop_NTPase"/>
</dbReference>
<dbReference type="GO" id="GO:0006044">
    <property type="term" value="P:N-acetylglucosamine metabolic process"/>
    <property type="evidence" value="ECO:0007669"/>
    <property type="project" value="TreeGrafter"/>
</dbReference>